<dbReference type="AlphaFoldDB" id="A0A1V8NRT4"/>
<feature type="region of interest" description="Disordered" evidence="1">
    <location>
        <begin position="38"/>
        <end position="59"/>
    </location>
</feature>
<protein>
    <submittedName>
        <fullName evidence="2">Uncharacterized protein</fullName>
    </submittedName>
</protein>
<evidence type="ECO:0000256" key="1">
    <source>
        <dbReference type="SAM" id="MobiDB-lite"/>
    </source>
</evidence>
<dbReference type="EMBL" id="NAEW01000032">
    <property type="protein sequence ID" value="OQM39136.1"/>
    <property type="molecule type" value="Genomic_DNA"/>
</dbReference>
<proteinExistence type="predicted"/>
<name>A0A1V8NRT4_CITBR</name>
<dbReference type="Proteomes" id="UP000192573">
    <property type="component" value="Unassembled WGS sequence"/>
</dbReference>
<comment type="caution">
    <text evidence="2">The sequence shown here is derived from an EMBL/GenBank/DDBJ whole genome shotgun (WGS) entry which is preliminary data.</text>
</comment>
<reference evidence="2 3" key="1">
    <citation type="submission" date="2017-03" db="EMBL/GenBank/DDBJ databases">
        <authorList>
            <person name="Afonso C.L."/>
            <person name="Miller P.J."/>
            <person name="Scott M.A."/>
            <person name="Spackman E."/>
            <person name="Goraichik I."/>
            <person name="Dimitrov K.M."/>
            <person name="Suarez D.L."/>
            <person name="Swayne D.E."/>
        </authorList>
    </citation>
    <scope>NUCLEOTIDE SEQUENCE [LARGE SCALE GENOMIC DNA]</scope>
    <source>
        <strain evidence="2 3">ATCC 51113</strain>
    </source>
</reference>
<sequence>MNNRKAKLLLAKPGQLIRISNRLVVRYAPSGLSRWLPTHYYGKNRKPSAAQNRRNNHGR</sequence>
<evidence type="ECO:0000313" key="2">
    <source>
        <dbReference type="EMBL" id="OQM39136.1"/>
    </source>
</evidence>
<organism evidence="2 3">
    <name type="scientific">Citrobacter braakii</name>
    <dbReference type="NCBI Taxonomy" id="57706"/>
    <lineage>
        <taxon>Bacteria</taxon>
        <taxon>Pseudomonadati</taxon>
        <taxon>Pseudomonadota</taxon>
        <taxon>Gammaproteobacteria</taxon>
        <taxon>Enterobacterales</taxon>
        <taxon>Enterobacteriaceae</taxon>
        <taxon>Citrobacter</taxon>
        <taxon>Citrobacter freundii complex</taxon>
    </lineage>
</organism>
<evidence type="ECO:0000313" key="3">
    <source>
        <dbReference type="Proteomes" id="UP000192573"/>
    </source>
</evidence>
<gene>
    <name evidence="2" type="ORF">BZK42_26450</name>
</gene>
<accession>A0A1V8NRT4</accession>